<evidence type="ECO:0000256" key="5">
    <source>
        <dbReference type="ARBA" id="ARBA00011996"/>
    </source>
</evidence>
<evidence type="ECO:0000256" key="3">
    <source>
        <dbReference type="ARBA" id="ARBA00004742"/>
    </source>
</evidence>
<evidence type="ECO:0000313" key="18">
    <source>
        <dbReference type="EMBL" id="PSF38537.1"/>
    </source>
</evidence>
<comment type="pathway">
    <text evidence="3">Carbohydrate biosynthesis; gluconeogenesis.</text>
</comment>
<dbReference type="PANTHER" id="PTHR43030:SF1">
    <property type="entry name" value="PHOSPHOENOLPYRUVATE SYNTHASE"/>
    <property type="match status" value="1"/>
</dbReference>
<keyword evidence="19" id="KW-1185">Reference proteome</keyword>
<keyword evidence="9" id="KW-0547">Nucleotide-binding</keyword>
<dbReference type="Gene3D" id="3.20.20.60">
    <property type="entry name" value="Phosphoenolpyruvate-binding domains"/>
    <property type="match status" value="1"/>
</dbReference>
<evidence type="ECO:0000256" key="8">
    <source>
        <dbReference type="ARBA" id="ARBA00022723"/>
    </source>
</evidence>
<comment type="cofactor">
    <cofactor evidence="1">
        <name>Mg(2+)</name>
        <dbReference type="ChEBI" id="CHEBI:18420"/>
    </cofactor>
</comment>
<keyword evidence="8" id="KW-0479">Metal-binding</keyword>
<dbReference type="InterPro" id="IPR006319">
    <property type="entry name" value="PEP_synth"/>
</dbReference>
<evidence type="ECO:0000256" key="4">
    <source>
        <dbReference type="ARBA" id="ARBA00007837"/>
    </source>
</evidence>
<dbReference type="InterPro" id="IPR002192">
    <property type="entry name" value="PPDK_AMP/ATP-bd"/>
</dbReference>
<dbReference type="Gene3D" id="3.30.470.20">
    <property type="entry name" value="ATP-grasp fold, B domain"/>
    <property type="match status" value="1"/>
</dbReference>
<dbReference type="InterPro" id="IPR036637">
    <property type="entry name" value="Phosphohistidine_dom_sf"/>
</dbReference>
<accession>A0A2T1M1I8</accession>
<reference evidence="18 19" key="1">
    <citation type="submission" date="2018-03" db="EMBL/GenBank/DDBJ databases">
        <title>The ancient ancestry and fast evolution of plastids.</title>
        <authorList>
            <person name="Moore K.R."/>
            <person name="Magnabosco C."/>
            <person name="Momper L."/>
            <person name="Gold D.A."/>
            <person name="Bosak T."/>
            <person name="Fournier G.P."/>
        </authorList>
    </citation>
    <scope>NUCLEOTIDE SEQUENCE [LARGE SCALE GENOMIC DNA]</scope>
    <source>
        <strain evidence="18 19">CCALA 016</strain>
    </source>
</reference>
<dbReference type="GO" id="GO:0008986">
    <property type="term" value="F:pyruvate, water dikinase activity"/>
    <property type="evidence" value="ECO:0007669"/>
    <property type="project" value="UniProtKB-EC"/>
</dbReference>
<dbReference type="Gene3D" id="3.30.1490.20">
    <property type="entry name" value="ATP-grasp fold, A domain"/>
    <property type="match status" value="1"/>
</dbReference>
<dbReference type="GO" id="GO:0006094">
    <property type="term" value="P:gluconeogenesis"/>
    <property type="evidence" value="ECO:0007669"/>
    <property type="project" value="UniProtKB-UniPathway"/>
</dbReference>
<evidence type="ECO:0000256" key="9">
    <source>
        <dbReference type="ARBA" id="ARBA00022741"/>
    </source>
</evidence>
<evidence type="ECO:0000256" key="12">
    <source>
        <dbReference type="ARBA" id="ARBA00022842"/>
    </source>
</evidence>
<dbReference type="UniPathway" id="UPA00138"/>
<evidence type="ECO:0000259" key="15">
    <source>
        <dbReference type="Pfam" id="PF00391"/>
    </source>
</evidence>
<name>A0A2T1M1I8_9CHRO</name>
<dbReference type="Pfam" id="PF00391">
    <property type="entry name" value="PEP-utilizers"/>
    <property type="match status" value="1"/>
</dbReference>
<protein>
    <recommendedName>
        <fullName evidence="6">Phosphoenolpyruvate synthase</fullName>
        <ecNumber evidence="5">2.7.9.2</ecNumber>
    </recommendedName>
    <alternativeName>
        <fullName evidence="13">Pyruvate, water dikinase</fullName>
    </alternativeName>
</protein>
<keyword evidence="12" id="KW-0460">Magnesium</keyword>
<dbReference type="InterPro" id="IPR013815">
    <property type="entry name" value="ATP_grasp_subdomain_1"/>
</dbReference>
<evidence type="ECO:0000256" key="11">
    <source>
        <dbReference type="ARBA" id="ARBA00022840"/>
    </source>
</evidence>
<dbReference type="Pfam" id="PF02896">
    <property type="entry name" value="PEP-utilizers_C"/>
    <property type="match status" value="1"/>
</dbReference>
<organism evidence="18 19">
    <name type="scientific">Aphanothece hegewaldii CCALA 016</name>
    <dbReference type="NCBI Taxonomy" id="2107694"/>
    <lineage>
        <taxon>Bacteria</taxon>
        <taxon>Bacillati</taxon>
        <taxon>Cyanobacteriota</taxon>
        <taxon>Cyanophyceae</taxon>
        <taxon>Oscillatoriophycideae</taxon>
        <taxon>Chroococcales</taxon>
        <taxon>Aphanothecaceae</taxon>
        <taxon>Aphanothece</taxon>
    </lineage>
</organism>
<dbReference type="InterPro" id="IPR008279">
    <property type="entry name" value="PEP-util_enz_mobile_dom"/>
</dbReference>
<evidence type="ECO:0000259" key="16">
    <source>
        <dbReference type="Pfam" id="PF01326"/>
    </source>
</evidence>
<dbReference type="InterPro" id="IPR023151">
    <property type="entry name" value="PEP_util_CS"/>
</dbReference>
<dbReference type="EC" id="2.7.9.2" evidence="5"/>
<dbReference type="Proteomes" id="UP000239001">
    <property type="component" value="Unassembled WGS sequence"/>
</dbReference>
<sequence length="753" mass="84524">MDILYWLEQIQASERIIVGEKAFLLSRLISKGYPIFSGFVVNTTTFGSFLENLEDFKSLLADFPQSSLYLDIYNPKALQVVAQNSRHAILQTPLPDDWKTSIVDAAAQLNSTALIFRPSLSLPSFTLQRSFGLLSSQVCWNQPEFIELALKKAWSELFTAKSLFYWKRLGIPLEKVNLAILVQPLEKVTATGQVFIQPQKIQIQATWGLGYSLLKGDVSPDIYDLDSRTGQLINKQLGSKSCAYQIKNKYDDNDSNCLNLKLLDLKKQESYCLDNTLVEQLFRLTQNLLSDEPSLIIIEWCLIMNPSAQFYVLQGEMASSSSVLSNNTIKSISTSIQGLAASSGIVTAPIQIIPKFTKLTKLNIAGSIIITHDITSAWLPLLKKASGLILEQGGMTSHGAILARELGIPAVIGVPKATELFTSGETVVLDGNTGKIYRNQDNNSLTMTHFKNPKTNLKSTNFPMVTQLMVNISQPSSLEKAISLSVDGIGLLRSEWILAELLLKYPIERGLELSEKKEFIKELFELIYPFVQAFHPKPVFYRTFDSLEQSMIGKRGTYSYLQNSVLFDLELQAIHQLQKQGYYNIKLILPFVRSVEEFRFCQQRIIQAGLTQFPLFQVWIMAEVPSVLFLLPEYVKAGVQGLAIGSNDLTQLLLGIDREDTQLSQQYNAYHPAMRMAFKQLIQQAKTLGIPCSICGQASVQYPELIESLVEWGITSISVEPESVSTVYQAIARTEYRLYLEVARQNRYQTGSE</sequence>
<keyword evidence="10" id="KW-0418">Kinase</keyword>
<dbReference type="SUPFAM" id="SSF56059">
    <property type="entry name" value="Glutathione synthetase ATP-binding domain-like"/>
    <property type="match status" value="1"/>
</dbReference>
<dbReference type="InterPro" id="IPR015813">
    <property type="entry name" value="Pyrv/PenolPyrv_kinase-like_dom"/>
</dbReference>
<dbReference type="PANTHER" id="PTHR43030">
    <property type="entry name" value="PHOSPHOENOLPYRUVATE SYNTHASE"/>
    <property type="match status" value="1"/>
</dbReference>
<dbReference type="EMBL" id="PXOH01000004">
    <property type="protein sequence ID" value="PSF38537.1"/>
    <property type="molecule type" value="Genomic_DNA"/>
</dbReference>
<dbReference type="InterPro" id="IPR000121">
    <property type="entry name" value="PEP_util_C"/>
</dbReference>
<evidence type="ECO:0000256" key="14">
    <source>
        <dbReference type="ARBA" id="ARBA00047700"/>
    </source>
</evidence>
<dbReference type="AlphaFoldDB" id="A0A2T1M1I8"/>
<evidence type="ECO:0000256" key="2">
    <source>
        <dbReference type="ARBA" id="ARBA00002988"/>
    </source>
</evidence>
<gene>
    <name evidence="18" type="ORF">C7H19_05200</name>
</gene>
<reference evidence="18 19" key="2">
    <citation type="submission" date="2018-03" db="EMBL/GenBank/DDBJ databases">
        <authorList>
            <person name="Keele B.F."/>
        </authorList>
    </citation>
    <scope>NUCLEOTIDE SEQUENCE [LARGE SCALE GENOMIC DNA]</scope>
    <source>
        <strain evidence="18 19">CCALA 016</strain>
    </source>
</reference>
<feature type="domain" description="Pyruvate phosphate dikinase AMP/ATP-binding" evidence="16">
    <location>
        <begin position="17"/>
        <end position="314"/>
    </location>
</feature>
<evidence type="ECO:0000256" key="6">
    <source>
        <dbReference type="ARBA" id="ARBA00021623"/>
    </source>
</evidence>
<dbReference type="Gene3D" id="3.50.30.10">
    <property type="entry name" value="Phosphohistidine domain"/>
    <property type="match status" value="1"/>
</dbReference>
<keyword evidence="7" id="KW-0808">Transferase</keyword>
<dbReference type="GO" id="GO:0005524">
    <property type="term" value="F:ATP binding"/>
    <property type="evidence" value="ECO:0007669"/>
    <property type="project" value="UniProtKB-KW"/>
</dbReference>
<dbReference type="PROSITE" id="PS00742">
    <property type="entry name" value="PEP_ENZYMES_2"/>
    <property type="match status" value="1"/>
</dbReference>
<dbReference type="SUPFAM" id="SSF52009">
    <property type="entry name" value="Phosphohistidine domain"/>
    <property type="match status" value="1"/>
</dbReference>
<evidence type="ECO:0000256" key="7">
    <source>
        <dbReference type="ARBA" id="ARBA00022679"/>
    </source>
</evidence>
<dbReference type="GO" id="GO:0046872">
    <property type="term" value="F:metal ion binding"/>
    <property type="evidence" value="ECO:0007669"/>
    <property type="project" value="UniProtKB-KW"/>
</dbReference>
<proteinExistence type="inferred from homology"/>
<evidence type="ECO:0000256" key="10">
    <source>
        <dbReference type="ARBA" id="ARBA00022777"/>
    </source>
</evidence>
<evidence type="ECO:0000259" key="17">
    <source>
        <dbReference type="Pfam" id="PF02896"/>
    </source>
</evidence>
<feature type="domain" description="PEP-utilising enzyme mobile" evidence="15">
    <location>
        <begin position="366"/>
        <end position="434"/>
    </location>
</feature>
<feature type="domain" description="PEP-utilising enzyme C-terminal" evidence="17">
    <location>
        <begin position="464"/>
        <end position="735"/>
    </location>
</feature>
<evidence type="ECO:0000256" key="13">
    <source>
        <dbReference type="ARBA" id="ARBA00033470"/>
    </source>
</evidence>
<dbReference type="OrthoDB" id="9765468at2"/>
<dbReference type="InterPro" id="IPR040442">
    <property type="entry name" value="Pyrv_kinase-like_dom_sf"/>
</dbReference>
<evidence type="ECO:0000313" key="19">
    <source>
        <dbReference type="Proteomes" id="UP000239001"/>
    </source>
</evidence>
<dbReference type="SUPFAM" id="SSF51621">
    <property type="entry name" value="Phosphoenolpyruvate/pyruvate domain"/>
    <property type="match status" value="1"/>
</dbReference>
<keyword evidence="11" id="KW-0067">ATP-binding</keyword>
<comment type="catalytic activity">
    <reaction evidence="14">
        <text>pyruvate + ATP + H2O = phosphoenolpyruvate + AMP + phosphate + 2 H(+)</text>
        <dbReference type="Rhea" id="RHEA:11364"/>
        <dbReference type="ChEBI" id="CHEBI:15361"/>
        <dbReference type="ChEBI" id="CHEBI:15377"/>
        <dbReference type="ChEBI" id="CHEBI:15378"/>
        <dbReference type="ChEBI" id="CHEBI:30616"/>
        <dbReference type="ChEBI" id="CHEBI:43474"/>
        <dbReference type="ChEBI" id="CHEBI:58702"/>
        <dbReference type="ChEBI" id="CHEBI:456215"/>
        <dbReference type="EC" id="2.7.9.2"/>
    </reaction>
</comment>
<evidence type="ECO:0000256" key="1">
    <source>
        <dbReference type="ARBA" id="ARBA00001946"/>
    </source>
</evidence>
<dbReference type="Pfam" id="PF01326">
    <property type="entry name" value="PPDK_N"/>
    <property type="match status" value="1"/>
</dbReference>
<comment type="similarity">
    <text evidence="4">Belongs to the PEP-utilizing enzyme family.</text>
</comment>
<comment type="caution">
    <text evidence="18">The sequence shown here is derived from an EMBL/GenBank/DDBJ whole genome shotgun (WGS) entry which is preliminary data.</text>
</comment>
<comment type="function">
    <text evidence="2">Catalyzes the phosphorylation of pyruvate to phosphoenolpyruvate.</text>
</comment>